<evidence type="ECO:0000313" key="3">
    <source>
        <dbReference type="EMBL" id="KAF1373598.1"/>
    </source>
</evidence>
<feature type="region of interest" description="Disordered" evidence="1">
    <location>
        <begin position="495"/>
        <end position="520"/>
    </location>
</feature>
<dbReference type="Proteomes" id="UP000465112">
    <property type="component" value="Chromosome 21"/>
</dbReference>
<keyword evidence="2" id="KW-0732">Signal</keyword>
<evidence type="ECO:0000256" key="1">
    <source>
        <dbReference type="SAM" id="MobiDB-lite"/>
    </source>
</evidence>
<evidence type="ECO:0000256" key="2">
    <source>
        <dbReference type="SAM" id="SignalP"/>
    </source>
</evidence>
<feature type="region of interest" description="Disordered" evidence="1">
    <location>
        <begin position="290"/>
        <end position="319"/>
    </location>
</feature>
<dbReference type="EMBL" id="VHII01000021">
    <property type="protein sequence ID" value="KAF1373598.1"/>
    <property type="molecule type" value="Genomic_DNA"/>
</dbReference>
<feature type="signal peptide" evidence="2">
    <location>
        <begin position="1"/>
        <end position="22"/>
    </location>
</feature>
<feature type="region of interest" description="Disordered" evidence="1">
    <location>
        <begin position="122"/>
        <end position="174"/>
    </location>
</feature>
<reference evidence="3 4" key="1">
    <citation type="submission" date="2019-06" db="EMBL/GenBank/DDBJ databases">
        <title>A chromosome-scale genome assembly of the European perch, Perca fluviatilis.</title>
        <authorList>
            <person name="Roques C."/>
            <person name="Zahm M."/>
            <person name="Cabau C."/>
            <person name="Klopp C."/>
            <person name="Bouchez O."/>
            <person name="Donnadieu C."/>
            <person name="Kuhl H."/>
            <person name="Gislard M."/>
            <person name="Guendouz S."/>
            <person name="Journot L."/>
            <person name="Haffray P."/>
            <person name="Bestin A."/>
            <person name="Morvezen R."/>
            <person name="Feron R."/>
            <person name="Wen M."/>
            <person name="Jouanno E."/>
            <person name="Herpin A."/>
            <person name="Schartl M."/>
            <person name="Postlethwait J."/>
            <person name="Schaerlinger B."/>
            <person name="Chardard D."/>
            <person name="Lecocq T."/>
            <person name="Poncet C."/>
            <person name="Jaffrelo L."/>
            <person name="Lampietro C."/>
            <person name="Guiguen Y."/>
        </authorList>
    </citation>
    <scope>NUCLEOTIDE SEQUENCE [LARGE SCALE GENOMIC DNA]</scope>
    <source>
        <tissue evidence="3">Blood</tissue>
    </source>
</reference>
<gene>
    <name evidence="3" type="ORF">PFLUV_G00240560</name>
</gene>
<feature type="compositionally biased region" description="Polar residues" evidence="1">
    <location>
        <begin position="294"/>
        <end position="306"/>
    </location>
</feature>
<comment type="caution">
    <text evidence="3">The sequence shown here is derived from an EMBL/GenBank/DDBJ whole genome shotgun (WGS) entry which is preliminary data.</text>
</comment>
<feature type="region of interest" description="Disordered" evidence="1">
    <location>
        <begin position="46"/>
        <end position="98"/>
    </location>
</feature>
<dbReference type="AlphaFoldDB" id="A0A6A5E4Y1"/>
<organism evidence="3 4">
    <name type="scientific">Perca fluviatilis</name>
    <name type="common">European perch</name>
    <dbReference type="NCBI Taxonomy" id="8168"/>
    <lineage>
        <taxon>Eukaryota</taxon>
        <taxon>Metazoa</taxon>
        <taxon>Chordata</taxon>
        <taxon>Craniata</taxon>
        <taxon>Vertebrata</taxon>
        <taxon>Euteleostomi</taxon>
        <taxon>Actinopterygii</taxon>
        <taxon>Neopterygii</taxon>
        <taxon>Teleostei</taxon>
        <taxon>Neoteleostei</taxon>
        <taxon>Acanthomorphata</taxon>
        <taxon>Eupercaria</taxon>
        <taxon>Perciformes</taxon>
        <taxon>Percoidei</taxon>
        <taxon>Percidae</taxon>
        <taxon>Percinae</taxon>
        <taxon>Perca</taxon>
    </lineage>
</organism>
<evidence type="ECO:0000313" key="4">
    <source>
        <dbReference type="Proteomes" id="UP000465112"/>
    </source>
</evidence>
<feature type="compositionally biased region" description="Polar residues" evidence="1">
    <location>
        <begin position="583"/>
        <end position="599"/>
    </location>
</feature>
<feature type="chain" id="PRO_5025667410" evidence="2">
    <location>
        <begin position="23"/>
        <end position="608"/>
    </location>
</feature>
<proteinExistence type="predicted"/>
<feature type="region of interest" description="Disordered" evidence="1">
    <location>
        <begin position="583"/>
        <end position="608"/>
    </location>
</feature>
<keyword evidence="4" id="KW-1185">Reference proteome</keyword>
<accession>A0A6A5E4Y1</accession>
<name>A0A6A5E4Y1_PERFL</name>
<feature type="compositionally biased region" description="Polar residues" evidence="1">
    <location>
        <begin position="498"/>
        <end position="509"/>
    </location>
</feature>
<feature type="compositionally biased region" description="Low complexity" evidence="1">
    <location>
        <begin position="87"/>
        <end position="98"/>
    </location>
</feature>
<feature type="compositionally biased region" description="Polar residues" evidence="1">
    <location>
        <begin position="148"/>
        <end position="174"/>
    </location>
</feature>
<sequence length="608" mass="63300">MVYGLSSRVSWICLLLFSNSVCFPAPKGYRYPYTATWGSDGRTVPELNLQSEGSRPPLVNLQYGPSANYQHPEEDSKQASSPTGNQSPSSVGAPSVAAGLSPSYEPNSFIVSYDSSSNKPASTLSQGAGYFSPTARPLPPTDTRKKTPSFSVQSQSVAGPSGNANMDSSGSASDPVYQASQAYPNAGDMVKTLDFGEGPFPYVGAPATYTYNAGSYPYANKHPATQGALQRSRNTAAAGWLDDRSFPYGEAPKSFRFGAETYATAPVTYNFGDGAASQGAGYVSPTARPLPRTGTPSFSFQSQSVDGTGGNSNMGSSGAASAAGNIVTTLDLGDGPVSYISAPATYTHNAGSYPYANKRPATQGGQAGRNTASPGKLYDGPVSYWYPYAATPATYNSGAAAASQDVGYIRPTAHTLPRTGKKTPGFFVQSQSVDGTRGNSKMGFGGGASGPFYWASPAYPAARNMPTTLDFDGPVPYIGAPATYTYNAGSYPYANKHPATQGSQTSRNTAADGGLDGPIPYGSAPTSFRFGVAPFPNPAPATSNYVDGAASAPGLPWASQPERETDSLFPDSGISAFESQTMLGESCQSTTQDFTSDWVQGSKDCPMR</sequence>
<protein>
    <submittedName>
        <fullName evidence="3">Uncharacterized protein</fullName>
    </submittedName>
</protein>